<organism evidence="1">
    <name type="scientific">Candidatus Atribacter allofermentans</name>
    <dbReference type="NCBI Taxonomy" id="1852833"/>
    <lineage>
        <taxon>Bacteria</taxon>
        <taxon>Pseudomonadati</taxon>
        <taxon>Atribacterota</taxon>
        <taxon>Atribacteria</taxon>
        <taxon>Atribacterales</taxon>
        <taxon>Atribacteraceae</taxon>
        <taxon>Atribacter</taxon>
    </lineage>
</organism>
<evidence type="ECO:0000313" key="1">
    <source>
        <dbReference type="EMBL" id="OQA61432.1"/>
    </source>
</evidence>
<proteinExistence type="predicted"/>
<dbReference type="AlphaFoldDB" id="A0A1V5T5C8"/>
<comment type="caution">
    <text evidence="1">The sequence shown here is derived from an EMBL/GenBank/DDBJ whole genome shotgun (WGS) entry which is preliminary data.</text>
</comment>
<dbReference type="Proteomes" id="UP000485569">
    <property type="component" value="Unassembled WGS sequence"/>
</dbReference>
<accession>A0A1V5T5C8</accession>
<protein>
    <submittedName>
        <fullName evidence="1">Uncharacterized protein</fullName>
    </submittedName>
</protein>
<gene>
    <name evidence="1" type="ORF">BWY41_00112</name>
</gene>
<sequence>MELNSNFHDRAGNLIGETYSLILQDPFFENKLRNFDPNLRLTFDQIQKKWVVLEAAPDGSGWNVILACEDEDGNPKAPGEWVLNRLYVYRQRYEAKREMGIDEWFKRLKSDLDAYVEKKEQQISDDHQAMLREDVVQWRKAAKELEGLPVSDATAGYRKVSYEKNDECNS</sequence>
<dbReference type="EMBL" id="MWBQ01000018">
    <property type="protein sequence ID" value="OQA61432.1"/>
    <property type="molecule type" value="Genomic_DNA"/>
</dbReference>
<name>A0A1V5T5C8_9BACT</name>
<reference evidence="1" key="1">
    <citation type="submission" date="2017-02" db="EMBL/GenBank/DDBJ databases">
        <title>Delving into the versatile metabolic prowess of the omnipresent phylum Bacteroidetes.</title>
        <authorList>
            <person name="Nobu M.K."/>
            <person name="Mei R."/>
            <person name="Narihiro T."/>
            <person name="Kuroda K."/>
            <person name="Liu W.-T."/>
        </authorList>
    </citation>
    <scope>NUCLEOTIDE SEQUENCE</scope>
    <source>
        <strain evidence="1">ADurb.Bin276</strain>
    </source>
</reference>